<dbReference type="AlphaFoldDB" id="A0AAE1D0L9"/>
<name>A0AAE1D0L9_9GAST</name>
<dbReference type="EMBL" id="JAWDGP010006047">
    <property type="protein sequence ID" value="KAK3748116.1"/>
    <property type="molecule type" value="Genomic_DNA"/>
</dbReference>
<proteinExistence type="predicted"/>
<protein>
    <submittedName>
        <fullName evidence="1">Uncharacterized protein</fullName>
    </submittedName>
</protein>
<dbReference type="Proteomes" id="UP001283361">
    <property type="component" value="Unassembled WGS sequence"/>
</dbReference>
<evidence type="ECO:0000313" key="2">
    <source>
        <dbReference type="Proteomes" id="UP001283361"/>
    </source>
</evidence>
<evidence type="ECO:0000313" key="1">
    <source>
        <dbReference type="EMBL" id="KAK3748116.1"/>
    </source>
</evidence>
<organism evidence="1 2">
    <name type="scientific">Elysia crispata</name>
    <name type="common">lettuce slug</name>
    <dbReference type="NCBI Taxonomy" id="231223"/>
    <lineage>
        <taxon>Eukaryota</taxon>
        <taxon>Metazoa</taxon>
        <taxon>Spiralia</taxon>
        <taxon>Lophotrochozoa</taxon>
        <taxon>Mollusca</taxon>
        <taxon>Gastropoda</taxon>
        <taxon>Heterobranchia</taxon>
        <taxon>Euthyneura</taxon>
        <taxon>Panpulmonata</taxon>
        <taxon>Sacoglossa</taxon>
        <taxon>Placobranchoidea</taxon>
        <taxon>Plakobranchidae</taxon>
        <taxon>Elysia</taxon>
    </lineage>
</organism>
<sequence>MDDQCRCFTCWVWRSVCQHCVIVDATRKTSAPCAVKALCMPLRLEGFSAHVVDNSILISSSNLRYSVLSKVSRRDSLDLFRFTLHGLRSSALIITVHGGMSKSAIV</sequence>
<accession>A0AAE1D0L9</accession>
<reference evidence="1" key="1">
    <citation type="journal article" date="2023" name="G3 (Bethesda)">
        <title>A reference genome for the long-term kleptoplast-retaining sea slug Elysia crispata morphotype clarki.</title>
        <authorList>
            <person name="Eastman K.E."/>
            <person name="Pendleton A.L."/>
            <person name="Shaikh M.A."/>
            <person name="Suttiyut T."/>
            <person name="Ogas R."/>
            <person name="Tomko P."/>
            <person name="Gavelis G."/>
            <person name="Widhalm J.R."/>
            <person name="Wisecaver J.H."/>
        </authorList>
    </citation>
    <scope>NUCLEOTIDE SEQUENCE</scope>
    <source>
        <strain evidence="1">ECLA1</strain>
    </source>
</reference>
<comment type="caution">
    <text evidence="1">The sequence shown here is derived from an EMBL/GenBank/DDBJ whole genome shotgun (WGS) entry which is preliminary data.</text>
</comment>
<keyword evidence="2" id="KW-1185">Reference proteome</keyword>
<gene>
    <name evidence="1" type="ORF">RRG08_040597</name>
</gene>